<dbReference type="Gene3D" id="3.40.50.720">
    <property type="entry name" value="NAD(P)-binding Rossmann-like Domain"/>
    <property type="match status" value="1"/>
</dbReference>
<feature type="domain" description="Ketosynthase family 3 (KS3)" evidence="6">
    <location>
        <begin position="687"/>
        <end position="858"/>
    </location>
</feature>
<dbReference type="InterPro" id="IPR050091">
    <property type="entry name" value="PKS_NRPS_Biosynth_Enz"/>
</dbReference>
<dbReference type="Gene3D" id="1.10.1200.10">
    <property type="entry name" value="ACP-like"/>
    <property type="match status" value="1"/>
</dbReference>
<keyword evidence="3" id="KW-0808">Transferase</keyword>
<evidence type="ECO:0000256" key="4">
    <source>
        <dbReference type="ARBA" id="ARBA00022737"/>
    </source>
</evidence>
<feature type="non-terminal residue" evidence="7">
    <location>
        <position position="858"/>
    </location>
</feature>
<comment type="caution">
    <text evidence="7">The sequence shown here is derived from an EMBL/GenBank/DDBJ whole genome shotgun (WGS) entry which is preliminary data.</text>
</comment>
<dbReference type="PROSITE" id="PS00606">
    <property type="entry name" value="KS3_1"/>
    <property type="match status" value="1"/>
</dbReference>
<evidence type="ECO:0000256" key="3">
    <source>
        <dbReference type="ARBA" id="ARBA00022679"/>
    </source>
</evidence>
<dbReference type="PANTHER" id="PTHR43775:SF51">
    <property type="entry name" value="INACTIVE PHENOLPHTHIOCEROL SYNTHESIS POLYKETIDE SYNTHASE TYPE I PKS1-RELATED"/>
    <property type="match status" value="1"/>
</dbReference>
<dbReference type="SUPFAM" id="SSF47336">
    <property type="entry name" value="ACP-like"/>
    <property type="match status" value="1"/>
</dbReference>
<dbReference type="InterPro" id="IPR018201">
    <property type="entry name" value="Ketoacyl_synth_AS"/>
</dbReference>
<dbReference type="Pfam" id="PF00109">
    <property type="entry name" value="ketoacyl-synt"/>
    <property type="match status" value="1"/>
</dbReference>
<dbReference type="InterPro" id="IPR057326">
    <property type="entry name" value="KR_dom"/>
</dbReference>
<name>A0AAE3GMY7_9PSEU</name>
<dbReference type="SUPFAM" id="SSF51735">
    <property type="entry name" value="NAD(P)-binding Rossmann-fold domains"/>
    <property type="match status" value="2"/>
</dbReference>
<dbReference type="PANTHER" id="PTHR43775">
    <property type="entry name" value="FATTY ACID SYNTHASE"/>
    <property type="match status" value="1"/>
</dbReference>
<dbReference type="EMBL" id="JAMTCK010000048">
    <property type="protein sequence ID" value="MCP2170508.1"/>
    <property type="molecule type" value="Genomic_DNA"/>
</dbReference>
<keyword evidence="8" id="KW-1185">Reference proteome</keyword>
<sequence>DQHQRSACVVGTLRRERGDHRQVLAAVAEAFTHGAVPDWASVLPAPRIPHLDLPTYPFQHHNYWVTPAQRDSGPDLDSEFWDFVHRANLADKPLSAVIPEISAWRREKRDNAVIDSWRYRLVWQPLPETSADRLTGTWLVIVPTACLDNALVQAVRAALVGDGVRVLVVNSANNLGEIADIRGMISLLALDERPHPDHPAVPVGAAATLELAQALSSSGIGAPLWHVTCGAVSIGPEDSLANPIQALVWGQARVIAVEHPEWWGGMIDLPETIDDRGIDRLRAVLAGMDHENEVAIRAGHAYGRRMVRAPLRVDEVARHWKPRGTTLITGGTGALGSRVARWLAANGAEHLVLVSRRGQGADQLRRELMELGTEVTTAVCDVSDRAALAAVIDAIPADRPLTAVVHTAAVLDDAVTESLSIEKLEHALRSKVSGAINLHELTNGMDLSAFVLFSSLAGCLGLPGQGNYAPGNAYLDALAQYRRSRGQVATSVAWGHWEGGGLATGEILDLLSRRGATDMRPELTLAALQRVLDCDETFIVVADMRWENIVSDAAAVQRLPLIRDLPEVQAAVAGRDPEGSDLRERLSQASESDRHHVLVELVRTHVATVLGYDSPDMIEPRRAFRDLGFDSLTGVELRNRLNAATGLRTPATLVFDHPTPDQLATHLRNQLAGIVEPVPTPVTETSSDPIVVVAMAGRFPGGVTSPEDLWELLSSGADAVGGFPTDRGWRLPDQAQYAPQGGFLSDVAGFDADFFGISPREALAMDPQQRQLLEVSWELLERAGMDPLSLRGSRTGVFVGSNNVDYAALLATGSEETAGYMSTGATASVLSGRVSYVFGFEGPAVTVDTACSSSLVAL</sequence>
<dbReference type="PROSITE" id="PS50075">
    <property type="entry name" value="CARRIER"/>
    <property type="match status" value="1"/>
</dbReference>
<dbReference type="FunFam" id="1.10.1200.10:FF:000007">
    <property type="entry name" value="Probable polyketide synthase pks17"/>
    <property type="match status" value="1"/>
</dbReference>
<evidence type="ECO:0000256" key="1">
    <source>
        <dbReference type="ARBA" id="ARBA00022450"/>
    </source>
</evidence>
<feature type="non-terminal residue" evidence="7">
    <location>
        <position position="1"/>
    </location>
</feature>
<accession>A0AAE3GMY7</accession>
<proteinExistence type="predicted"/>
<dbReference type="GO" id="GO:0004312">
    <property type="term" value="F:fatty acid synthase activity"/>
    <property type="evidence" value="ECO:0007669"/>
    <property type="project" value="TreeGrafter"/>
</dbReference>
<dbReference type="InterPro" id="IPR020806">
    <property type="entry name" value="PKS_PP-bd"/>
</dbReference>
<reference evidence="7" key="1">
    <citation type="submission" date="2022-06" db="EMBL/GenBank/DDBJ databases">
        <title>Genomic Encyclopedia of Archaeal and Bacterial Type Strains, Phase II (KMG-II): from individual species to whole genera.</title>
        <authorList>
            <person name="Goeker M."/>
        </authorList>
    </citation>
    <scope>NUCLEOTIDE SEQUENCE</scope>
    <source>
        <strain evidence="7">DSM 43935</strain>
    </source>
</reference>
<dbReference type="InterPro" id="IPR013968">
    <property type="entry name" value="PKS_KR"/>
</dbReference>
<keyword evidence="1" id="KW-0596">Phosphopantetheine</keyword>
<dbReference type="GO" id="GO:0006633">
    <property type="term" value="P:fatty acid biosynthetic process"/>
    <property type="evidence" value="ECO:0007669"/>
    <property type="project" value="InterPro"/>
</dbReference>
<dbReference type="CDD" id="cd00833">
    <property type="entry name" value="PKS"/>
    <property type="match status" value="1"/>
</dbReference>
<evidence type="ECO:0000259" key="6">
    <source>
        <dbReference type="PROSITE" id="PS52004"/>
    </source>
</evidence>
<dbReference type="InterPro" id="IPR020841">
    <property type="entry name" value="PKS_Beta-ketoAc_synthase_dom"/>
</dbReference>
<protein>
    <submittedName>
        <fullName evidence="7">Phosphopantetheine attachment site</fullName>
    </submittedName>
</protein>
<dbReference type="InterPro" id="IPR036291">
    <property type="entry name" value="NAD(P)-bd_dom_sf"/>
</dbReference>
<dbReference type="PROSITE" id="PS52004">
    <property type="entry name" value="KS3_2"/>
    <property type="match status" value="1"/>
</dbReference>
<evidence type="ECO:0000313" key="8">
    <source>
        <dbReference type="Proteomes" id="UP001206128"/>
    </source>
</evidence>
<dbReference type="GO" id="GO:0031177">
    <property type="term" value="F:phosphopantetheine binding"/>
    <property type="evidence" value="ECO:0007669"/>
    <property type="project" value="InterPro"/>
</dbReference>
<dbReference type="GO" id="GO:0004315">
    <property type="term" value="F:3-oxoacyl-[acyl-carrier-protein] synthase activity"/>
    <property type="evidence" value="ECO:0007669"/>
    <property type="project" value="InterPro"/>
</dbReference>
<dbReference type="SMART" id="SM01294">
    <property type="entry name" value="PKS_PP_betabranch"/>
    <property type="match status" value="1"/>
</dbReference>
<evidence type="ECO:0000259" key="5">
    <source>
        <dbReference type="PROSITE" id="PS50075"/>
    </source>
</evidence>
<dbReference type="InterPro" id="IPR014030">
    <property type="entry name" value="Ketoacyl_synth_N"/>
</dbReference>
<dbReference type="PROSITE" id="PS00012">
    <property type="entry name" value="PHOSPHOPANTETHEINE"/>
    <property type="match status" value="1"/>
</dbReference>
<feature type="domain" description="Carrier" evidence="5">
    <location>
        <begin position="596"/>
        <end position="671"/>
    </location>
</feature>
<dbReference type="Pfam" id="PF08659">
    <property type="entry name" value="KR"/>
    <property type="match status" value="1"/>
</dbReference>
<gene>
    <name evidence="7" type="ORF">LX83_007399</name>
</gene>
<dbReference type="InterPro" id="IPR006162">
    <property type="entry name" value="Ppantetheine_attach_site"/>
</dbReference>
<organism evidence="7 8">
    <name type="scientific">Goodfellowiella coeruleoviolacea</name>
    <dbReference type="NCBI Taxonomy" id="334858"/>
    <lineage>
        <taxon>Bacteria</taxon>
        <taxon>Bacillati</taxon>
        <taxon>Actinomycetota</taxon>
        <taxon>Actinomycetes</taxon>
        <taxon>Pseudonocardiales</taxon>
        <taxon>Pseudonocardiaceae</taxon>
        <taxon>Goodfellowiella</taxon>
    </lineage>
</organism>
<evidence type="ECO:0000256" key="2">
    <source>
        <dbReference type="ARBA" id="ARBA00022553"/>
    </source>
</evidence>
<keyword evidence="4" id="KW-0677">Repeat</keyword>
<keyword evidence="2" id="KW-0597">Phosphoprotein</keyword>
<dbReference type="SUPFAM" id="SSF53901">
    <property type="entry name" value="Thiolase-like"/>
    <property type="match status" value="1"/>
</dbReference>
<dbReference type="CDD" id="cd08952">
    <property type="entry name" value="KR_1_SDR_x"/>
    <property type="match status" value="1"/>
</dbReference>
<dbReference type="AlphaFoldDB" id="A0AAE3GMY7"/>
<dbReference type="Proteomes" id="UP001206128">
    <property type="component" value="Unassembled WGS sequence"/>
</dbReference>
<dbReference type="InterPro" id="IPR009081">
    <property type="entry name" value="PP-bd_ACP"/>
</dbReference>
<dbReference type="SMART" id="SM00822">
    <property type="entry name" value="PKS_KR"/>
    <property type="match status" value="1"/>
</dbReference>
<dbReference type="SMART" id="SM00825">
    <property type="entry name" value="PKS_KS"/>
    <property type="match status" value="1"/>
</dbReference>
<evidence type="ECO:0000313" key="7">
    <source>
        <dbReference type="EMBL" id="MCP2170508.1"/>
    </source>
</evidence>
<dbReference type="InterPro" id="IPR016039">
    <property type="entry name" value="Thiolase-like"/>
</dbReference>
<dbReference type="Gene3D" id="3.40.47.10">
    <property type="match status" value="1"/>
</dbReference>
<dbReference type="Pfam" id="PF00550">
    <property type="entry name" value="PP-binding"/>
    <property type="match status" value="1"/>
</dbReference>
<dbReference type="InterPro" id="IPR036736">
    <property type="entry name" value="ACP-like_sf"/>
</dbReference>
<dbReference type="Gene3D" id="3.30.70.3290">
    <property type="match status" value="1"/>
</dbReference>
<dbReference type="SMART" id="SM00823">
    <property type="entry name" value="PKS_PP"/>
    <property type="match status" value="1"/>
</dbReference>